<dbReference type="InterPro" id="IPR038508">
    <property type="entry name" value="ArfGAP_dom_sf"/>
</dbReference>
<dbReference type="InterPro" id="IPR001164">
    <property type="entry name" value="ArfGAP_dom"/>
</dbReference>
<evidence type="ECO:0000259" key="6">
    <source>
        <dbReference type="PROSITE" id="PS50115"/>
    </source>
</evidence>
<dbReference type="SMART" id="SM00105">
    <property type="entry name" value="ArfGap"/>
    <property type="match status" value="1"/>
</dbReference>
<evidence type="ECO:0000256" key="3">
    <source>
        <dbReference type="ARBA" id="ARBA00022833"/>
    </source>
</evidence>
<dbReference type="SUPFAM" id="SSF57863">
    <property type="entry name" value="ArfGap/RecO-like zinc finger"/>
    <property type="match status" value="1"/>
</dbReference>
<evidence type="ECO:0000256" key="4">
    <source>
        <dbReference type="PROSITE-ProRule" id="PRU00288"/>
    </source>
</evidence>
<organism evidence="7 8">
    <name type="scientific">Cinchona calisaya</name>
    <dbReference type="NCBI Taxonomy" id="153742"/>
    <lineage>
        <taxon>Eukaryota</taxon>
        <taxon>Viridiplantae</taxon>
        <taxon>Streptophyta</taxon>
        <taxon>Embryophyta</taxon>
        <taxon>Tracheophyta</taxon>
        <taxon>Spermatophyta</taxon>
        <taxon>Magnoliopsida</taxon>
        <taxon>eudicotyledons</taxon>
        <taxon>Gunneridae</taxon>
        <taxon>Pentapetalae</taxon>
        <taxon>asterids</taxon>
        <taxon>lamiids</taxon>
        <taxon>Gentianales</taxon>
        <taxon>Rubiaceae</taxon>
        <taxon>Cinchonoideae</taxon>
        <taxon>Cinchoneae</taxon>
        <taxon>Cinchona</taxon>
    </lineage>
</organism>
<gene>
    <name evidence="7" type="ORF">ACH5RR_003277</name>
</gene>
<dbReference type="Proteomes" id="UP001630127">
    <property type="component" value="Unassembled WGS sequence"/>
</dbReference>
<dbReference type="PROSITE" id="PS50115">
    <property type="entry name" value="ARFGAP"/>
    <property type="match status" value="1"/>
</dbReference>
<proteinExistence type="predicted"/>
<dbReference type="EMBL" id="JBJUIK010000002">
    <property type="protein sequence ID" value="KAL3534816.1"/>
    <property type="molecule type" value="Genomic_DNA"/>
</dbReference>
<feature type="region of interest" description="Disordered" evidence="5">
    <location>
        <begin position="217"/>
        <end position="246"/>
    </location>
</feature>
<dbReference type="GO" id="GO:0008270">
    <property type="term" value="F:zinc ion binding"/>
    <property type="evidence" value="ECO:0007669"/>
    <property type="project" value="UniProtKB-KW"/>
</dbReference>
<comment type="caution">
    <text evidence="7">The sequence shown here is derived from an EMBL/GenBank/DDBJ whole genome shotgun (WGS) entry which is preliminary data.</text>
</comment>
<sequence>MSSRKEEERNEKIIRGLMKLPPNRRCINCNSLAPQYVCTNFWTFVCMTCGGIHREFTHRVKSVSMAKFTSQEVEALQTGGNQRAREIYLKHWDSQRQRLPDNSNAEKVREFIRNVYVEKKYVGGGSFDRPPRDTQNARSLEDETRRASSYHSYSQSPPYDFQYEERRYGRHAPVLTRKPGSDRGLYDGKISSFLSPSRLGDCSPGNLSDHIYEDRFTHERSNSRVSDNSVSSGGDPFTSNVQLPDFQKDIGSPSSETSREFCSEDIVHHAVNQYPDSYARTDSGRMLPPQRTASSGSIGSFDNKSLSFKPINLVGLANAGSEPEQSMEACCNKKSTLSFLPQRSISQNHDGLDLFNALFAPENVTSTALGFNAAHLPGFSSSQTIDLFQPSPMPTAPTSGTNQPLKPIVSSYLDLFSEMPQQQPAATLLNDKSPEVVPQNEGWATFDTPHQSAPGGTVNSVAVEIRSSDNNFVGNFKPQLSLVQWPSFEDYSGHGSSSSMPTLWNAGLHNIEAVPNTASIEPWKAFEDSCGRLVKRSSEQVVLHQSSFAEQYLSRESEGFDMVGIPTAGRNSLPPMASVLSEISTSPPDLPILVGGHSHALSPKSTNPFDFPCDAKIESENMSQFWDMSSLQAAMPNGQMLNPFNADATQDWFPQEPITPYIPAGSEGALGFLVGQAPSTQISNVPSHGPVASVGGNPFT</sequence>
<dbReference type="CDD" id="cd08838">
    <property type="entry name" value="ArfGap_AGFG"/>
    <property type="match status" value="1"/>
</dbReference>
<keyword evidence="3" id="KW-0862">Zinc</keyword>
<feature type="compositionally biased region" description="Low complexity" evidence="5">
    <location>
        <begin position="223"/>
        <end position="235"/>
    </location>
</feature>
<feature type="region of interest" description="Disordered" evidence="5">
    <location>
        <begin position="124"/>
        <end position="158"/>
    </location>
</feature>
<evidence type="ECO:0000256" key="2">
    <source>
        <dbReference type="ARBA" id="ARBA00022771"/>
    </source>
</evidence>
<dbReference type="FunFam" id="1.10.220.150:FF:000005">
    <property type="entry name" value="Arf-GAP domain and FG repeat-containing protein 1"/>
    <property type="match status" value="1"/>
</dbReference>
<evidence type="ECO:0000313" key="8">
    <source>
        <dbReference type="Proteomes" id="UP001630127"/>
    </source>
</evidence>
<keyword evidence="8" id="KW-1185">Reference proteome</keyword>
<name>A0ABD3AUQ0_9GENT</name>
<dbReference type="Pfam" id="PF01412">
    <property type="entry name" value="ArfGap"/>
    <property type="match status" value="1"/>
</dbReference>
<reference evidence="7 8" key="1">
    <citation type="submission" date="2024-11" db="EMBL/GenBank/DDBJ databases">
        <title>A near-complete genome assembly of Cinchona calisaya.</title>
        <authorList>
            <person name="Lian D.C."/>
            <person name="Zhao X.W."/>
            <person name="Wei L."/>
        </authorList>
    </citation>
    <scope>NUCLEOTIDE SEQUENCE [LARGE SCALE GENOMIC DNA]</scope>
    <source>
        <tissue evidence="7">Nenye</tissue>
    </source>
</reference>
<keyword evidence="2 4" id="KW-0863">Zinc-finger</keyword>
<protein>
    <recommendedName>
        <fullName evidence="6">Arf-GAP domain-containing protein</fullName>
    </recommendedName>
</protein>
<evidence type="ECO:0000313" key="7">
    <source>
        <dbReference type="EMBL" id="KAL3534816.1"/>
    </source>
</evidence>
<dbReference type="InterPro" id="IPR037278">
    <property type="entry name" value="ARFGAP/RecO"/>
</dbReference>
<dbReference type="Gene3D" id="1.10.220.150">
    <property type="entry name" value="Arf GTPase activating protein"/>
    <property type="match status" value="1"/>
</dbReference>
<feature type="domain" description="Arf-GAP" evidence="6">
    <location>
        <begin position="11"/>
        <end position="122"/>
    </location>
</feature>
<dbReference type="AlphaFoldDB" id="A0ABD3AUQ0"/>
<accession>A0ABD3AUQ0</accession>
<evidence type="ECO:0000256" key="5">
    <source>
        <dbReference type="SAM" id="MobiDB-lite"/>
    </source>
</evidence>
<feature type="compositionally biased region" description="Low complexity" evidence="5">
    <location>
        <begin position="149"/>
        <end position="158"/>
    </location>
</feature>
<dbReference type="PRINTS" id="PR00405">
    <property type="entry name" value="REVINTRACTNG"/>
</dbReference>
<dbReference type="PANTHER" id="PTHR46085">
    <property type="entry name" value="ARFGAP/RECO-RELATED"/>
    <property type="match status" value="1"/>
</dbReference>
<dbReference type="InterPro" id="IPR044820">
    <property type="entry name" value="AGD14-like"/>
</dbReference>
<evidence type="ECO:0000256" key="1">
    <source>
        <dbReference type="ARBA" id="ARBA00022723"/>
    </source>
</evidence>
<feature type="region of interest" description="Disordered" evidence="5">
    <location>
        <begin position="279"/>
        <end position="298"/>
    </location>
</feature>
<dbReference type="PANTHER" id="PTHR46085:SF4">
    <property type="entry name" value="ADP-RIBOSYLATION FACTOR GTPASE-ACTIVATING PROTEIN AGD14-RELATED"/>
    <property type="match status" value="1"/>
</dbReference>
<keyword evidence="1" id="KW-0479">Metal-binding</keyword>